<proteinExistence type="predicted"/>
<evidence type="ECO:0000256" key="1">
    <source>
        <dbReference type="SAM" id="MobiDB-lite"/>
    </source>
</evidence>
<dbReference type="AlphaFoldDB" id="A0A7R7ZM40"/>
<accession>A0A7R7ZM40</accession>
<sequence>MPKSEKKNQKRPARKPEETNSEEETGEQNGPTDTKDNDGDVNMSDLDPDFHNLSDDEASWQRQRRHKKRRLDDWAAEIIQKLVRKRYGEMKTEFQSESPDFPKLEGWFQEANKRIQSRNIANGVPVESNLIPVTKYRTEFDRWSTLINSDMIKDNPEKGWKAYDGLYSTLSLVNREYDLPSEWNISPDVPKKLFGDRPESVEKPSETDTDSAVEMLISALPLTSQHCAKPDTQECQKAPHH</sequence>
<organism evidence="2 3">
    <name type="scientific">Aspergillus chevalieri</name>
    <name type="common">Eurotium chevalieri</name>
    <dbReference type="NCBI Taxonomy" id="182096"/>
    <lineage>
        <taxon>Eukaryota</taxon>
        <taxon>Fungi</taxon>
        <taxon>Dikarya</taxon>
        <taxon>Ascomycota</taxon>
        <taxon>Pezizomycotina</taxon>
        <taxon>Eurotiomycetes</taxon>
        <taxon>Eurotiomycetidae</taxon>
        <taxon>Eurotiales</taxon>
        <taxon>Aspergillaceae</taxon>
        <taxon>Aspergillus</taxon>
        <taxon>Aspergillus subgen. Aspergillus</taxon>
    </lineage>
</organism>
<protein>
    <submittedName>
        <fullName evidence="2">Uncharacterized protein</fullName>
    </submittedName>
</protein>
<dbReference type="GeneID" id="66980131"/>
<keyword evidence="3" id="KW-1185">Reference proteome</keyword>
<dbReference type="Proteomes" id="UP000637239">
    <property type="component" value="Chromosome 2"/>
</dbReference>
<dbReference type="KEGG" id="ache:ACHE_21230A"/>
<reference evidence="2" key="1">
    <citation type="submission" date="2021-01" db="EMBL/GenBank/DDBJ databases">
        <authorList>
            <consortium name="Aspergillus chevalieri M1 genome sequencing consortium"/>
            <person name="Kazuki M."/>
            <person name="Futagami T."/>
        </authorList>
    </citation>
    <scope>NUCLEOTIDE SEQUENCE</scope>
    <source>
        <strain evidence="2">M1</strain>
    </source>
</reference>
<name>A0A7R7ZM40_ASPCH</name>
<feature type="region of interest" description="Disordered" evidence="1">
    <location>
        <begin position="1"/>
        <end position="70"/>
    </location>
</feature>
<reference evidence="2" key="2">
    <citation type="submission" date="2021-02" db="EMBL/GenBank/DDBJ databases">
        <title>Aspergillus chevalieri M1 genome sequence.</title>
        <authorList>
            <person name="Kadooka C."/>
            <person name="Mori K."/>
            <person name="Futagami T."/>
        </authorList>
    </citation>
    <scope>NUCLEOTIDE SEQUENCE</scope>
    <source>
        <strain evidence="2">M1</strain>
    </source>
</reference>
<evidence type="ECO:0000313" key="3">
    <source>
        <dbReference type="Proteomes" id="UP000637239"/>
    </source>
</evidence>
<evidence type="ECO:0000313" key="2">
    <source>
        <dbReference type="EMBL" id="BCR85772.1"/>
    </source>
</evidence>
<dbReference type="EMBL" id="AP024417">
    <property type="protein sequence ID" value="BCR85772.1"/>
    <property type="molecule type" value="Genomic_DNA"/>
</dbReference>
<dbReference type="RefSeq" id="XP_043134294.1">
    <property type="nucleotide sequence ID" value="XM_043275290.1"/>
</dbReference>
<gene>
    <name evidence="2" type="ORF">ACHE_21230A</name>
</gene>